<comment type="similarity">
    <text evidence="1">Belongs to the short-chain dehydrogenases/reductases (SDR) family.</text>
</comment>
<dbReference type="EMBL" id="ML991794">
    <property type="protein sequence ID" value="KAF2235034.1"/>
    <property type="molecule type" value="Genomic_DNA"/>
</dbReference>
<evidence type="ECO:0000256" key="1">
    <source>
        <dbReference type="RuleBase" id="RU000363"/>
    </source>
</evidence>
<dbReference type="InterPro" id="IPR036291">
    <property type="entry name" value="NAD(P)-bd_dom_sf"/>
</dbReference>
<organism evidence="2 3">
    <name type="scientific">Viridothelium virens</name>
    <name type="common">Speckled blister lichen</name>
    <name type="synonym">Trypethelium virens</name>
    <dbReference type="NCBI Taxonomy" id="1048519"/>
    <lineage>
        <taxon>Eukaryota</taxon>
        <taxon>Fungi</taxon>
        <taxon>Dikarya</taxon>
        <taxon>Ascomycota</taxon>
        <taxon>Pezizomycotina</taxon>
        <taxon>Dothideomycetes</taxon>
        <taxon>Dothideomycetes incertae sedis</taxon>
        <taxon>Trypetheliales</taxon>
        <taxon>Trypetheliaceae</taxon>
        <taxon>Viridothelium</taxon>
    </lineage>
</organism>
<gene>
    <name evidence="2" type="ORF">EV356DRAFT_566709</name>
</gene>
<sequence>MSKSTPPQVWLVTGSSAGLGWEIVRAAQEAGRTVIASSRNPSKTAEKVRRVEEKGGSWIPLDVASPDLEKQLDVALEKYGKIDVLVNNAGFAVCGTLEDVSIELQRSVMETNFFGPLRTMRHIIPSMRKQKRGTIVNVTSEEGIRSIPTLAGYTATKHALQAATISVRQEVAQFGIRAFAVAPGAIRTDFNDAARVVGLSEPYKGTTSDDVVKMLLASGGNQTGDPKKMASRILELVDESGIVKTVVEKGDGFEKLDWMPLGTDIGPVAKSIGSDLKSKAEKLEGIWSSVDYDT</sequence>
<name>A0A6A6HA75_VIRVR</name>
<dbReference type="InterPro" id="IPR002347">
    <property type="entry name" value="SDR_fam"/>
</dbReference>
<dbReference type="PANTHER" id="PTHR43976">
    <property type="entry name" value="SHORT CHAIN DEHYDROGENASE"/>
    <property type="match status" value="1"/>
</dbReference>
<dbReference type="SUPFAM" id="SSF51735">
    <property type="entry name" value="NAD(P)-binding Rossmann-fold domains"/>
    <property type="match status" value="1"/>
</dbReference>
<keyword evidence="3" id="KW-1185">Reference proteome</keyword>
<proteinExistence type="inferred from homology"/>
<dbReference type="Pfam" id="PF00106">
    <property type="entry name" value="adh_short"/>
    <property type="match status" value="1"/>
</dbReference>
<dbReference type="AlphaFoldDB" id="A0A6A6HA75"/>
<dbReference type="OrthoDB" id="1274115at2759"/>
<evidence type="ECO:0000313" key="2">
    <source>
        <dbReference type="EMBL" id="KAF2235034.1"/>
    </source>
</evidence>
<dbReference type="PRINTS" id="PR00080">
    <property type="entry name" value="SDRFAMILY"/>
</dbReference>
<dbReference type="PRINTS" id="PR00081">
    <property type="entry name" value="GDHRDH"/>
</dbReference>
<dbReference type="PANTHER" id="PTHR43976:SF6">
    <property type="entry name" value="OXIDOREDUCTASE, PUTATIVE (AFU_ORTHOLOGUE AFUA_1G13950)-RELATED"/>
    <property type="match status" value="1"/>
</dbReference>
<evidence type="ECO:0000313" key="3">
    <source>
        <dbReference type="Proteomes" id="UP000800092"/>
    </source>
</evidence>
<protein>
    <submittedName>
        <fullName evidence="2">Putative short chain oxidoreductase/dehydrogenase</fullName>
    </submittedName>
</protein>
<reference evidence="2" key="1">
    <citation type="journal article" date="2020" name="Stud. Mycol.">
        <title>101 Dothideomycetes genomes: a test case for predicting lifestyles and emergence of pathogens.</title>
        <authorList>
            <person name="Haridas S."/>
            <person name="Albert R."/>
            <person name="Binder M."/>
            <person name="Bloem J."/>
            <person name="Labutti K."/>
            <person name="Salamov A."/>
            <person name="Andreopoulos B."/>
            <person name="Baker S."/>
            <person name="Barry K."/>
            <person name="Bills G."/>
            <person name="Bluhm B."/>
            <person name="Cannon C."/>
            <person name="Castanera R."/>
            <person name="Culley D."/>
            <person name="Daum C."/>
            <person name="Ezra D."/>
            <person name="Gonzalez J."/>
            <person name="Henrissat B."/>
            <person name="Kuo A."/>
            <person name="Liang C."/>
            <person name="Lipzen A."/>
            <person name="Lutzoni F."/>
            <person name="Magnuson J."/>
            <person name="Mondo S."/>
            <person name="Nolan M."/>
            <person name="Ohm R."/>
            <person name="Pangilinan J."/>
            <person name="Park H.-J."/>
            <person name="Ramirez L."/>
            <person name="Alfaro M."/>
            <person name="Sun H."/>
            <person name="Tritt A."/>
            <person name="Yoshinaga Y."/>
            <person name="Zwiers L.-H."/>
            <person name="Turgeon B."/>
            <person name="Goodwin S."/>
            <person name="Spatafora J."/>
            <person name="Crous P."/>
            <person name="Grigoriev I."/>
        </authorList>
    </citation>
    <scope>NUCLEOTIDE SEQUENCE</scope>
    <source>
        <strain evidence="2">Tuck. ex Michener</strain>
    </source>
</reference>
<dbReference type="Proteomes" id="UP000800092">
    <property type="component" value="Unassembled WGS sequence"/>
</dbReference>
<dbReference type="InterPro" id="IPR051911">
    <property type="entry name" value="SDR_oxidoreductase"/>
</dbReference>
<accession>A0A6A6HA75</accession>
<dbReference type="Gene3D" id="3.40.50.720">
    <property type="entry name" value="NAD(P)-binding Rossmann-like Domain"/>
    <property type="match status" value="1"/>
</dbReference>